<name>A0A0E9V649_ANGAN</name>
<reference evidence="1" key="2">
    <citation type="journal article" date="2015" name="Fish Shellfish Immunol.">
        <title>Early steps in the European eel (Anguilla anguilla)-Vibrio vulnificus interaction in the gills: Role of the RtxA13 toxin.</title>
        <authorList>
            <person name="Callol A."/>
            <person name="Pajuelo D."/>
            <person name="Ebbesson L."/>
            <person name="Teles M."/>
            <person name="MacKenzie S."/>
            <person name="Amaro C."/>
        </authorList>
    </citation>
    <scope>NUCLEOTIDE SEQUENCE</scope>
</reference>
<reference evidence="1" key="1">
    <citation type="submission" date="2014-11" db="EMBL/GenBank/DDBJ databases">
        <authorList>
            <person name="Amaro Gonzalez C."/>
        </authorList>
    </citation>
    <scope>NUCLEOTIDE SEQUENCE</scope>
</reference>
<organism evidence="1">
    <name type="scientific">Anguilla anguilla</name>
    <name type="common">European freshwater eel</name>
    <name type="synonym">Muraena anguilla</name>
    <dbReference type="NCBI Taxonomy" id="7936"/>
    <lineage>
        <taxon>Eukaryota</taxon>
        <taxon>Metazoa</taxon>
        <taxon>Chordata</taxon>
        <taxon>Craniata</taxon>
        <taxon>Vertebrata</taxon>
        <taxon>Euteleostomi</taxon>
        <taxon>Actinopterygii</taxon>
        <taxon>Neopterygii</taxon>
        <taxon>Teleostei</taxon>
        <taxon>Anguilliformes</taxon>
        <taxon>Anguillidae</taxon>
        <taxon>Anguilla</taxon>
    </lineage>
</organism>
<sequence>MWTNCSIAVYCTSDLCKMGMNLILINHVISH</sequence>
<dbReference type="AlphaFoldDB" id="A0A0E9V649"/>
<protein>
    <submittedName>
        <fullName evidence="1">Uncharacterized protein</fullName>
    </submittedName>
</protein>
<proteinExistence type="predicted"/>
<dbReference type="EMBL" id="GBXM01035065">
    <property type="protein sequence ID" value="JAH73512.1"/>
    <property type="molecule type" value="Transcribed_RNA"/>
</dbReference>
<accession>A0A0E9V649</accession>
<evidence type="ECO:0000313" key="1">
    <source>
        <dbReference type="EMBL" id="JAH73512.1"/>
    </source>
</evidence>